<dbReference type="PROSITE" id="PS51186">
    <property type="entry name" value="GNAT"/>
    <property type="match status" value="1"/>
</dbReference>
<dbReference type="RefSeq" id="WP_041899015.1">
    <property type="nucleotide sequence ID" value="NZ_CP010086.2"/>
</dbReference>
<evidence type="ECO:0000259" key="1">
    <source>
        <dbReference type="PROSITE" id="PS51186"/>
    </source>
</evidence>
<dbReference type="GO" id="GO:0016747">
    <property type="term" value="F:acyltransferase activity, transferring groups other than amino-acyl groups"/>
    <property type="evidence" value="ECO:0007669"/>
    <property type="project" value="InterPro"/>
</dbReference>
<evidence type="ECO:0000313" key="3">
    <source>
        <dbReference type="Proteomes" id="UP000031866"/>
    </source>
</evidence>
<evidence type="ECO:0000313" key="2">
    <source>
        <dbReference type="EMBL" id="AJH00977.1"/>
    </source>
</evidence>
<reference evidence="3" key="1">
    <citation type="submission" date="2014-12" db="EMBL/GenBank/DDBJ databases">
        <title>Genome sequence of Clostridium beijerinckii strain 59B.</title>
        <authorList>
            <person name="Little G.T."/>
            <person name="Minton N.P."/>
        </authorList>
    </citation>
    <scope>NUCLEOTIDE SEQUENCE [LARGE SCALE GENOMIC DNA]</scope>
    <source>
        <strain evidence="3">59B</strain>
    </source>
</reference>
<dbReference type="STRING" id="1520.LF65_04437"/>
<name>A0A0B5QRV2_CLOBE</name>
<protein>
    <submittedName>
        <fullName evidence="2">GNAT family acetyltransferase</fullName>
    </submittedName>
</protein>
<dbReference type="PANTHER" id="PTHR43415">
    <property type="entry name" value="SPERMIDINE N(1)-ACETYLTRANSFERASE"/>
    <property type="match status" value="1"/>
</dbReference>
<feature type="domain" description="N-acetyltransferase" evidence="1">
    <location>
        <begin position="15"/>
        <end position="177"/>
    </location>
</feature>
<dbReference type="PANTHER" id="PTHR43415:SF3">
    <property type="entry name" value="GNAT-FAMILY ACETYLTRANSFERASE"/>
    <property type="match status" value="1"/>
</dbReference>
<dbReference type="Proteomes" id="UP000031866">
    <property type="component" value="Chromosome"/>
</dbReference>
<organism evidence="2 3">
    <name type="scientific">Clostridium beijerinckii</name>
    <name type="common">Clostridium MP</name>
    <dbReference type="NCBI Taxonomy" id="1520"/>
    <lineage>
        <taxon>Bacteria</taxon>
        <taxon>Bacillati</taxon>
        <taxon>Bacillota</taxon>
        <taxon>Clostridia</taxon>
        <taxon>Eubacteriales</taxon>
        <taxon>Clostridiaceae</taxon>
        <taxon>Clostridium</taxon>
    </lineage>
</organism>
<dbReference type="InterPro" id="IPR016181">
    <property type="entry name" value="Acyl_CoA_acyltransferase"/>
</dbReference>
<dbReference type="SUPFAM" id="SSF55729">
    <property type="entry name" value="Acyl-CoA N-acyltransferases (Nat)"/>
    <property type="match status" value="1"/>
</dbReference>
<keyword evidence="2" id="KW-0808">Transferase</keyword>
<sequence length="184" mass="21054">MIIEDKIIDGKNLRWILRCPRKEDANELSKLRAHIDGETENLDRESGEAFLTPEDFEGIIFGDNTSKLNLFLVAEVGGKIVGFSRLEGNKLIRFRHKAEFGICILKKYWGYGIGRVILENILRYSDSSDIKKVSLSAVETNTKAIELYKSYGFVQEGLLINDRIHKDGKYYNTVIMGRINSNNY</sequence>
<gene>
    <name evidence="2" type="ORF">LF65_04437</name>
</gene>
<dbReference type="OrthoDB" id="948250at2"/>
<dbReference type="CDD" id="cd04301">
    <property type="entry name" value="NAT_SF"/>
    <property type="match status" value="1"/>
</dbReference>
<dbReference type="EMBL" id="CP010086">
    <property type="protein sequence ID" value="AJH00977.1"/>
    <property type="molecule type" value="Genomic_DNA"/>
</dbReference>
<accession>A0A0B5QRV2</accession>
<proteinExistence type="predicted"/>
<dbReference type="AlphaFoldDB" id="A0A0B5QRV2"/>
<dbReference type="Gene3D" id="3.40.630.30">
    <property type="match status" value="1"/>
</dbReference>
<dbReference type="Pfam" id="PF00583">
    <property type="entry name" value="Acetyltransf_1"/>
    <property type="match status" value="1"/>
</dbReference>
<dbReference type="KEGG" id="cbei:LF65_04437"/>
<dbReference type="InterPro" id="IPR000182">
    <property type="entry name" value="GNAT_dom"/>
</dbReference>